<accession>A0AC61RXL9</accession>
<name>A0AC61RXL9_9FIRM</name>
<gene>
    <name evidence="1" type="ORF">E5329_08895</name>
</gene>
<dbReference type="EMBL" id="SRYA01000014">
    <property type="protein sequence ID" value="TGY96668.1"/>
    <property type="molecule type" value="Genomic_DNA"/>
</dbReference>
<reference evidence="1" key="1">
    <citation type="submission" date="2019-04" db="EMBL/GenBank/DDBJ databases">
        <title>Microbes associate with the intestines of laboratory mice.</title>
        <authorList>
            <person name="Navarre W."/>
            <person name="Wong E."/>
            <person name="Huang K."/>
            <person name="Tropini C."/>
            <person name="Ng K."/>
            <person name="Yu B."/>
        </authorList>
    </citation>
    <scope>NUCLEOTIDE SEQUENCE</scope>
    <source>
        <strain evidence="1">NM01_1-7b</strain>
    </source>
</reference>
<organism evidence="1 2">
    <name type="scientific">Petralouisia muris</name>
    <dbReference type="NCBI Taxonomy" id="3032872"/>
    <lineage>
        <taxon>Bacteria</taxon>
        <taxon>Bacillati</taxon>
        <taxon>Bacillota</taxon>
        <taxon>Clostridia</taxon>
        <taxon>Lachnospirales</taxon>
        <taxon>Lachnospiraceae</taxon>
        <taxon>Petralouisia</taxon>
    </lineage>
</organism>
<sequence>MYYPQKLMEEYQKMAPGEARLSGIRQAIQEADLEKDYGYMMFFRYEYACACDNNYLLYLYVIFPEILDLFEAHPEIEMPPDCYITAEEAVKDVFTWVIDCADFFYQISVSDMEKYLAKYKSFCQKYGYSLCMYHMAAARLYRAAGKKEKAMQSLHEFRLFNRSHHIRNADTIAFEGEMACWYGDLEHLLKAGKLLETKYYDEYTLIFQYGRLLYHYAVRLHDVKQAEPYYKKMEHLRQKQQMHSCYFADTIVYLTLTNLQAAWSFFKEEAPYQALTYTPLDKMEFCTGAEIMMRALMKQGKKNVRLKLPSKLPYHQPDGCYRIETLAEYYGKEARDISKKFDIRNGNDNSMKEYHLFLDAVKHCIALPTGSGKA</sequence>
<comment type="caution">
    <text evidence="1">The sequence shown here is derived from an EMBL/GenBank/DDBJ whole genome shotgun (WGS) entry which is preliminary data.</text>
</comment>
<evidence type="ECO:0000313" key="2">
    <source>
        <dbReference type="Proteomes" id="UP000304953"/>
    </source>
</evidence>
<dbReference type="Proteomes" id="UP000304953">
    <property type="component" value="Unassembled WGS sequence"/>
</dbReference>
<proteinExistence type="predicted"/>
<evidence type="ECO:0000313" key="1">
    <source>
        <dbReference type="EMBL" id="TGY96668.1"/>
    </source>
</evidence>
<protein>
    <submittedName>
        <fullName evidence="1">Uncharacterized protein</fullName>
    </submittedName>
</protein>
<keyword evidence="2" id="KW-1185">Reference proteome</keyword>